<accession>A0A024X8R8</accession>
<dbReference type="Pfam" id="PF05301">
    <property type="entry name" value="Acetyltransf_16"/>
    <property type="match status" value="1"/>
</dbReference>
<gene>
    <name evidence="5" type="ORF">PFMC_02511</name>
</gene>
<dbReference type="AlphaFoldDB" id="A0A024X8R8"/>
<dbReference type="Gene3D" id="3.40.630.30">
    <property type="match status" value="1"/>
</dbReference>
<protein>
    <submittedName>
        <fullName evidence="5">Alpha-tubulin N-acetyltransferase</fullName>
    </submittedName>
</protein>
<keyword evidence="3" id="KW-0175">Coiled coil</keyword>
<dbReference type="PANTHER" id="PTHR12327">
    <property type="entry name" value="ALPHA-TUBULIN N-ACETYLTRANSFERASE 1"/>
    <property type="match status" value="1"/>
</dbReference>
<reference evidence="5 6" key="2">
    <citation type="submission" date="2013-02" db="EMBL/GenBank/DDBJ databases">
        <title>The Genome Sequence of Plasmodium falciparum CAMP/Malaysia.</title>
        <authorList>
            <consortium name="The Broad Institute Genome Sequencing Platform"/>
            <consortium name="The Broad Institute Genome Sequencing Center for Infectious Disease"/>
            <person name="Neafsey D."/>
            <person name="Cheeseman I."/>
            <person name="Volkman S."/>
            <person name="Adams J."/>
            <person name="Walker B."/>
            <person name="Young S.K."/>
            <person name="Zeng Q."/>
            <person name="Gargeya S."/>
            <person name="Fitzgerald M."/>
            <person name="Haas B."/>
            <person name="Abouelleil A."/>
            <person name="Alvarado L."/>
            <person name="Arachchi H.M."/>
            <person name="Berlin A.M."/>
            <person name="Chapman S.B."/>
            <person name="Dewar J."/>
            <person name="Goldberg J."/>
            <person name="Griggs A."/>
            <person name="Gujja S."/>
            <person name="Hansen M."/>
            <person name="Howarth C."/>
            <person name="Imamovic A."/>
            <person name="Larimer J."/>
            <person name="McCowan C."/>
            <person name="Murphy C."/>
            <person name="Neiman D."/>
            <person name="Pearson M."/>
            <person name="Priest M."/>
            <person name="Roberts A."/>
            <person name="Saif S."/>
            <person name="Shea T."/>
            <person name="Sisk P."/>
            <person name="Sykes S."/>
            <person name="Wortman J."/>
            <person name="Nusbaum C."/>
            <person name="Birren B."/>
        </authorList>
    </citation>
    <scope>NUCLEOTIDE SEQUENCE [LARGE SCALE GENOMIC DNA]</scope>
    <source>
        <strain evidence="5 6">CAMP/Malaysia</strain>
    </source>
</reference>
<dbReference type="GO" id="GO:0005874">
    <property type="term" value="C:microtubule"/>
    <property type="evidence" value="ECO:0007669"/>
    <property type="project" value="InterPro"/>
</dbReference>
<evidence type="ECO:0000313" key="6">
    <source>
        <dbReference type="Proteomes" id="UP000030694"/>
    </source>
</evidence>
<evidence type="ECO:0000256" key="2">
    <source>
        <dbReference type="ARBA" id="ARBA00023315"/>
    </source>
</evidence>
<evidence type="ECO:0000313" key="5">
    <source>
        <dbReference type="EMBL" id="ETW61593.1"/>
    </source>
</evidence>
<dbReference type="EMBL" id="KI927513">
    <property type="protein sequence ID" value="ETW61593.1"/>
    <property type="molecule type" value="Genomic_DNA"/>
</dbReference>
<evidence type="ECO:0000256" key="3">
    <source>
        <dbReference type="SAM" id="Coils"/>
    </source>
</evidence>
<feature type="coiled-coil region" evidence="3">
    <location>
        <begin position="191"/>
        <end position="221"/>
    </location>
</feature>
<dbReference type="OrthoDB" id="447510at2759"/>
<evidence type="ECO:0000259" key="4">
    <source>
        <dbReference type="PROSITE" id="PS51730"/>
    </source>
</evidence>
<dbReference type="InterPro" id="IPR038746">
    <property type="entry name" value="Atat"/>
</dbReference>
<dbReference type="InterPro" id="IPR016181">
    <property type="entry name" value="Acyl_CoA_acyltransferase"/>
</dbReference>
<dbReference type="Proteomes" id="UP000030694">
    <property type="component" value="Unassembled WGS sequence"/>
</dbReference>
<evidence type="ECO:0000256" key="1">
    <source>
        <dbReference type="ARBA" id="ARBA00022679"/>
    </source>
</evidence>
<sequence>MFQKQVDEIACLSSKEQKLCGTLTSINNIINENYTIYCLIHTDGLIGFIKVTINQIGEKNLYLYDKIKLHYGKCTYFYILEKFQKRGLGIKIFNFMLKDNDISAFCLCYDNPSYKLQNFLKKYFSPCVLIKQPNHFVIFSNYFKNVSIKKSIKLTHDIKKDVKLAKAIKSHYPRGIVGVDSIYNENTVLYKDQHEEIKKKYEIKEKRLKEKGEVLEKHNQKNGNFLTFQENN</sequence>
<keyword evidence="1 5" id="KW-0808">Transferase</keyword>
<dbReference type="PROSITE" id="PS51730">
    <property type="entry name" value="GNAT_ATAT"/>
    <property type="match status" value="1"/>
</dbReference>
<name>A0A024X8R8_PLAFC</name>
<dbReference type="InterPro" id="IPR007965">
    <property type="entry name" value="GNAT_ATAT"/>
</dbReference>
<keyword evidence="2" id="KW-0012">Acyltransferase</keyword>
<dbReference type="PANTHER" id="PTHR12327:SF0">
    <property type="entry name" value="ALPHA-TUBULIN N-ACETYLTRANSFERASE 1"/>
    <property type="match status" value="1"/>
</dbReference>
<reference evidence="5 6" key="1">
    <citation type="submission" date="2013-02" db="EMBL/GenBank/DDBJ databases">
        <title>The Genome Annotation of Plasmodium falciparum CAMP/Malaysia.</title>
        <authorList>
            <consortium name="The Broad Institute Genome Sequencing Platform"/>
            <consortium name="The Broad Institute Genome Sequencing Center for Infectious Disease"/>
            <person name="Neafsey D."/>
            <person name="Hoffman S."/>
            <person name="Volkman S."/>
            <person name="Rosenthal P."/>
            <person name="Walker B."/>
            <person name="Young S.K."/>
            <person name="Zeng Q."/>
            <person name="Gargeya S."/>
            <person name="Fitzgerald M."/>
            <person name="Haas B."/>
            <person name="Abouelleil A."/>
            <person name="Allen A.W."/>
            <person name="Alvarado L."/>
            <person name="Arachchi H.M."/>
            <person name="Berlin A.M."/>
            <person name="Chapman S.B."/>
            <person name="Gainer-Dewar J."/>
            <person name="Goldberg J."/>
            <person name="Griggs A."/>
            <person name="Gujja S."/>
            <person name="Hansen M."/>
            <person name="Howarth C."/>
            <person name="Imamovic A."/>
            <person name="Ireland A."/>
            <person name="Larimer J."/>
            <person name="McCowan C."/>
            <person name="Murphy C."/>
            <person name="Pearson M."/>
            <person name="Poon T.W."/>
            <person name="Priest M."/>
            <person name="Roberts A."/>
            <person name="Saif S."/>
            <person name="Shea T."/>
            <person name="Sisk P."/>
            <person name="Sykes S."/>
            <person name="Wortman J."/>
            <person name="Nusbaum C."/>
            <person name="Birren B."/>
        </authorList>
    </citation>
    <scope>NUCLEOTIDE SEQUENCE [LARGE SCALE GENOMIC DNA]</scope>
    <source>
        <strain evidence="5 6">CAMP/Malaysia</strain>
    </source>
</reference>
<feature type="domain" description="N-acetyltransferase" evidence="4">
    <location>
        <begin position="1"/>
        <end position="143"/>
    </location>
</feature>
<dbReference type="GO" id="GO:0019799">
    <property type="term" value="F:tubulin N-acetyltransferase activity"/>
    <property type="evidence" value="ECO:0007669"/>
    <property type="project" value="InterPro"/>
</dbReference>
<proteinExistence type="predicted"/>
<dbReference type="SUPFAM" id="SSF55729">
    <property type="entry name" value="Acyl-CoA N-acyltransferases (Nat)"/>
    <property type="match status" value="1"/>
</dbReference>
<organism evidence="5 6">
    <name type="scientific">Plasmodium falciparum (isolate Camp / Malaysia)</name>
    <dbReference type="NCBI Taxonomy" id="5835"/>
    <lineage>
        <taxon>Eukaryota</taxon>
        <taxon>Sar</taxon>
        <taxon>Alveolata</taxon>
        <taxon>Apicomplexa</taxon>
        <taxon>Aconoidasida</taxon>
        <taxon>Haemosporida</taxon>
        <taxon>Plasmodiidae</taxon>
        <taxon>Plasmodium</taxon>
        <taxon>Plasmodium (Laverania)</taxon>
    </lineage>
</organism>